<organism evidence="2 3">
    <name type="scientific">Erpetoichthys calabaricus</name>
    <name type="common">Rope fish</name>
    <name type="synonym">Calamoichthys calabaricus</name>
    <dbReference type="NCBI Taxonomy" id="27687"/>
    <lineage>
        <taxon>Eukaryota</taxon>
        <taxon>Metazoa</taxon>
        <taxon>Chordata</taxon>
        <taxon>Craniata</taxon>
        <taxon>Vertebrata</taxon>
        <taxon>Euteleostomi</taxon>
        <taxon>Actinopterygii</taxon>
        <taxon>Polypteriformes</taxon>
        <taxon>Polypteridae</taxon>
        <taxon>Erpetoichthys</taxon>
    </lineage>
</organism>
<dbReference type="PANTHER" id="PTHR34927">
    <property type="entry name" value="IQ DOMAIN-CONTAINING PROTEIN K"/>
    <property type="match status" value="1"/>
</dbReference>
<evidence type="ECO:0000313" key="3">
    <source>
        <dbReference type="Proteomes" id="UP000694620"/>
    </source>
</evidence>
<dbReference type="Proteomes" id="UP000694620">
    <property type="component" value="Chromosome 11"/>
</dbReference>
<dbReference type="PROSITE" id="PS50096">
    <property type="entry name" value="IQ"/>
    <property type="match status" value="1"/>
</dbReference>
<dbReference type="Ensembl" id="ENSECRT00000014169.1">
    <property type="protein sequence ID" value="ENSECRP00000013928.1"/>
    <property type="gene ID" value="ENSECRG00000009286.1"/>
</dbReference>
<reference evidence="2" key="1">
    <citation type="submission" date="2021-06" db="EMBL/GenBank/DDBJ databases">
        <authorList>
            <consortium name="Wellcome Sanger Institute Data Sharing"/>
        </authorList>
    </citation>
    <scope>NUCLEOTIDE SEQUENCE [LARGE SCALE GENOMIC DNA]</scope>
</reference>
<dbReference type="Pfam" id="PF00612">
    <property type="entry name" value="IQ"/>
    <property type="match status" value="1"/>
</dbReference>
<evidence type="ECO:0000256" key="1">
    <source>
        <dbReference type="SAM" id="MobiDB-lite"/>
    </source>
</evidence>
<evidence type="ECO:0008006" key="4">
    <source>
        <dbReference type="Google" id="ProtNLM"/>
    </source>
</evidence>
<dbReference type="Gene3D" id="1.20.5.190">
    <property type="match status" value="1"/>
</dbReference>
<gene>
    <name evidence="2" type="primary">iqck</name>
</gene>
<proteinExistence type="predicted"/>
<feature type="region of interest" description="Disordered" evidence="1">
    <location>
        <begin position="23"/>
        <end position="74"/>
    </location>
</feature>
<accession>A0A8C4SA63</accession>
<keyword evidence="3" id="KW-1185">Reference proteome</keyword>
<reference evidence="2" key="3">
    <citation type="submission" date="2025-09" db="UniProtKB">
        <authorList>
            <consortium name="Ensembl"/>
        </authorList>
    </citation>
    <scope>IDENTIFICATION</scope>
</reference>
<dbReference type="AlphaFoldDB" id="A0A8C4SA63"/>
<protein>
    <recommendedName>
        <fullName evidence="4">IQ domain-containing protein K</fullName>
    </recommendedName>
</protein>
<dbReference type="CDD" id="cd23767">
    <property type="entry name" value="IQCD"/>
    <property type="match status" value="1"/>
</dbReference>
<dbReference type="InterPro" id="IPR043408">
    <property type="entry name" value="IQCK"/>
</dbReference>
<dbReference type="CDD" id="cd22969">
    <property type="entry name" value="DD_IQCK"/>
    <property type="match status" value="1"/>
</dbReference>
<dbReference type="GeneTree" id="ENSGT00940000168750"/>
<reference evidence="2" key="2">
    <citation type="submission" date="2025-08" db="UniProtKB">
        <authorList>
            <consortium name="Ensembl"/>
        </authorList>
    </citation>
    <scope>IDENTIFICATION</scope>
</reference>
<dbReference type="PANTHER" id="PTHR34927:SF1">
    <property type="entry name" value="IQ DOMAIN-CONTAINING PROTEIN K"/>
    <property type="match status" value="1"/>
</dbReference>
<dbReference type="InterPro" id="IPR000048">
    <property type="entry name" value="IQ_motif_EF-hand-BS"/>
</dbReference>
<feature type="region of interest" description="Disordered" evidence="1">
    <location>
        <begin position="307"/>
        <end position="357"/>
    </location>
</feature>
<evidence type="ECO:0000313" key="2">
    <source>
        <dbReference type="Ensembl" id="ENSECRP00000013928.1"/>
    </source>
</evidence>
<name>A0A8C4SA63_ERPCA</name>
<sequence>MDTRTYTDSEPAQPFLSDVTEKLSEPDQIFPNDVIENPPEPGQPFLNEVTENPPEPEQPFLNDVTENPPEPGQPFLNDITENLPEPGQPFLNDITENLPEPGQPFLNDITENLPEPGQPFLNDITENLPEPGQPDLNDVTENLPEPFHLPSELQTCPPLDFLHLCVFPTLLPGLEALLREAQNQQCFKKRRTRFNARDFLTEWLYNKNPRRFNAAFINFEEIPFVKSWLLIHPRPPIPLSLLLSDDSAATLIQAFWRGYKVRCDPEVQELRQWQKELRDDSCNIKERIKEFWAMQELKVEKEVGKAIEDSEDLGEPNRSAMKEVGREIEDSEDMGEPNRSGVSIRVLSPTPQNTLIL</sequence>